<proteinExistence type="inferred from homology"/>
<keyword evidence="4" id="KW-0175">Coiled coil</keyword>
<feature type="domain" description="Type I restriction modification DNA specificity" evidence="5">
    <location>
        <begin position="17"/>
        <end position="192"/>
    </location>
</feature>
<comment type="caution">
    <text evidence="6">The sequence shown here is derived from an EMBL/GenBank/DDBJ whole genome shotgun (WGS) entry which is preliminary data.</text>
</comment>
<reference evidence="6 7" key="1">
    <citation type="submission" date="2013-08" db="EMBL/GenBank/DDBJ databases">
        <authorList>
            <person name="Huang J."/>
            <person name="Wang G."/>
        </authorList>
    </citation>
    <scope>NUCLEOTIDE SEQUENCE [LARGE SCALE GENOMIC DNA]</scope>
    <source>
        <strain evidence="6 7">JSM 072002</strain>
    </source>
</reference>
<name>A0A0A5HM24_9BACI</name>
<gene>
    <name evidence="6" type="ORF">N784_12100</name>
</gene>
<dbReference type="Gene3D" id="3.90.220.20">
    <property type="entry name" value="DNA methylase specificity domains"/>
    <property type="match status" value="2"/>
</dbReference>
<dbReference type="GO" id="GO:0003677">
    <property type="term" value="F:DNA binding"/>
    <property type="evidence" value="ECO:0007669"/>
    <property type="project" value="UniProtKB-KW"/>
</dbReference>
<evidence type="ECO:0000256" key="2">
    <source>
        <dbReference type="ARBA" id="ARBA00022747"/>
    </source>
</evidence>
<keyword evidence="2" id="KW-0680">Restriction system</keyword>
<dbReference type="InterPro" id="IPR000055">
    <property type="entry name" value="Restrct_endonuc_typeI_TRD"/>
</dbReference>
<dbReference type="Gene3D" id="1.10.287.1120">
    <property type="entry name" value="Bipartite methylase S protein"/>
    <property type="match status" value="1"/>
</dbReference>
<evidence type="ECO:0000256" key="1">
    <source>
        <dbReference type="ARBA" id="ARBA00010923"/>
    </source>
</evidence>
<evidence type="ECO:0000313" key="6">
    <source>
        <dbReference type="EMBL" id="KGX84682.1"/>
    </source>
</evidence>
<evidence type="ECO:0000256" key="4">
    <source>
        <dbReference type="SAM" id="Coils"/>
    </source>
</evidence>
<protein>
    <recommendedName>
        <fullName evidence="5">Type I restriction modification DNA specificity domain-containing protein</fullName>
    </recommendedName>
</protein>
<keyword evidence="3" id="KW-0238">DNA-binding</keyword>
<evidence type="ECO:0000259" key="5">
    <source>
        <dbReference type="Pfam" id="PF01420"/>
    </source>
</evidence>
<feature type="coiled-coil region" evidence="4">
    <location>
        <begin position="378"/>
        <end position="405"/>
    </location>
</feature>
<evidence type="ECO:0000256" key="3">
    <source>
        <dbReference type="ARBA" id="ARBA00023125"/>
    </source>
</evidence>
<dbReference type="Pfam" id="PF01420">
    <property type="entry name" value="Methylase_S"/>
    <property type="match status" value="2"/>
</dbReference>
<dbReference type="InterPro" id="IPR044946">
    <property type="entry name" value="Restrct_endonuc_typeI_TRD_sf"/>
</dbReference>
<feature type="domain" description="Type I restriction modification DNA specificity" evidence="5">
    <location>
        <begin position="221"/>
        <end position="397"/>
    </location>
</feature>
<dbReference type="RefSeq" id="WP_036836093.1">
    <property type="nucleotide sequence ID" value="NZ_AVPG01000033.1"/>
</dbReference>
<dbReference type="eggNOG" id="COG0732">
    <property type="taxonomic scope" value="Bacteria"/>
</dbReference>
<dbReference type="Proteomes" id="UP000030401">
    <property type="component" value="Unassembled WGS sequence"/>
</dbReference>
<dbReference type="OrthoDB" id="9795776at2"/>
<sequence>MGNKRVPEIRFAGFTGDWERRYVSDLSVETFGGGTPKTSVEEYWDGDIPWIQSSDLKEHQVSNVFPKKKITDNGLQNSAAKLVPENSIAIVTRVGVGKVALLSFQYATSQDFLSLSNLQVNKWFGVFAMYELLQKEIHKVQGTSIKGITKNELLDKVIYVPSNIKEQKKVGSLFKQLDDTIALHQQELDTLKETKQGFLQKMFPKEGESVPEIRFPGFTGDWQLNLVEDFSEETLGGGTPKTSIEEYWNGDIPWIQSSDLQEHQVSNVVEKKKITEKGLNNSATKLVPKTSIAIVTRVGFGKVAFMNFDYATSQDFLSLVNLKVYGWFGVYSLYNRLQKELNNVQGTSIKGITKQELLKMKIFIPTSIEEQTKIGAFFKQLDETIALHEQELETLKQTKKAFLQKMFV</sequence>
<dbReference type="PANTHER" id="PTHR30408:SF12">
    <property type="entry name" value="TYPE I RESTRICTION ENZYME MJAVIII SPECIFICITY SUBUNIT"/>
    <property type="match status" value="1"/>
</dbReference>
<dbReference type="EMBL" id="AVPG01000033">
    <property type="protein sequence ID" value="KGX84682.1"/>
    <property type="molecule type" value="Genomic_DNA"/>
</dbReference>
<dbReference type="CDD" id="cd17513">
    <property type="entry name" value="RMtype1_S_AveSPN6ORF1907P_TRD2-CR2_like"/>
    <property type="match status" value="2"/>
</dbReference>
<comment type="similarity">
    <text evidence="1">Belongs to the type-I restriction system S methylase family.</text>
</comment>
<dbReference type="AlphaFoldDB" id="A0A0A5HM24"/>
<evidence type="ECO:0000313" key="7">
    <source>
        <dbReference type="Proteomes" id="UP000030401"/>
    </source>
</evidence>
<keyword evidence="7" id="KW-1185">Reference proteome</keyword>
<dbReference type="SUPFAM" id="SSF116734">
    <property type="entry name" value="DNA methylase specificity domain"/>
    <property type="match status" value="2"/>
</dbReference>
<organism evidence="6 7">
    <name type="scientific">Pontibacillus litoralis JSM 072002</name>
    <dbReference type="NCBI Taxonomy" id="1385512"/>
    <lineage>
        <taxon>Bacteria</taxon>
        <taxon>Bacillati</taxon>
        <taxon>Bacillota</taxon>
        <taxon>Bacilli</taxon>
        <taxon>Bacillales</taxon>
        <taxon>Bacillaceae</taxon>
        <taxon>Pontibacillus</taxon>
    </lineage>
</organism>
<accession>A0A0A5HM24</accession>
<dbReference type="PANTHER" id="PTHR30408">
    <property type="entry name" value="TYPE-1 RESTRICTION ENZYME ECOKI SPECIFICITY PROTEIN"/>
    <property type="match status" value="1"/>
</dbReference>
<dbReference type="GO" id="GO:0009307">
    <property type="term" value="P:DNA restriction-modification system"/>
    <property type="evidence" value="ECO:0007669"/>
    <property type="project" value="UniProtKB-KW"/>
</dbReference>
<dbReference type="InterPro" id="IPR052021">
    <property type="entry name" value="Type-I_RS_S_subunit"/>
</dbReference>
<dbReference type="STRING" id="1385512.N784_12100"/>